<feature type="region of interest" description="Disordered" evidence="4">
    <location>
        <begin position="126"/>
        <end position="146"/>
    </location>
</feature>
<dbReference type="InterPro" id="IPR009003">
    <property type="entry name" value="Peptidase_S1_PA"/>
</dbReference>
<dbReference type="SMART" id="SM00228">
    <property type="entry name" value="PDZ"/>
    <property type="match status" value="1"/>
</dbReference>
<keyword evidence="7" id="KW-1185">Reference proteome</keyword>
<dbReference type="GO" id="GO:0004252">
    <property type="term" value="F:serine-type endopeptidase activity"/>
    <property type="evidence" value="ECO:0007669"/>
    <property type="project" value="InterPro"/>
</dbReference>
<name>A0A9D4YW96_CHLVU</name>
<evidence type="ECO:0000256" key="4">
    <source>
        <dbReference type="SAM" id="MobiDB-lite"/>
    </source>
</evidence>
<comment type="similarity">
    <text evidence="1">Belongs to the peptidase S1C family.</text>
</comment>
<dbReference type="Gene3D" id="2.40.10.120">
    <property type="match status" value="1"/>
</dbReference>
<reference evidence="6" key="2">
    <citation type="submission" date="2020-11" db="EMBL/GenBank/DDBJ databases">
        <authorList>
            <person name="Cecchin M."/>
            <person name="Marcolungo L."/>
            <person name="Rossato M."/>
            <person name="Girolomoni L."/>
            <person name="Cosentino E."/>
            <person name="Cuine S."/>
            <person name="Li-Beisson Y."/>
            <person name="Delledonne M."/>
            <person name="Ballottari M."/>
        </authorList>
    </citation>
    <scope>NUCLEOTIDE SEQUENCE</scope>
    <source>
        <strain evidence="6">211/11P</strain>
        <tissue evidence="6">Whole cell</tissue>
    </source>
</reference>
<dbReference type="SUPFAM" id="SSF50156">
    <property type="entry name" value="PDZ domain-like"/>
    <property type="match status" value="1"/>
</dbReference>
<dbReference type="PRINTS" id="PR00834">
    <property type="entry name" value="PROTEASES2C"/>
</dbReference>
<feature type="region of interest" description="Disordered" evidence="4">
    <location>
        <begin position="31"/>
        <end position="86"/>
    </location>
</feature>
<dbReference type="InterPro" id="IPR001478">
    <property type="entry name" value="PDZ"/>
</dbReference>
<dbReference type="GO" id="GO:0006508">
    <property type="term" value="P:proteolysis"/>
    <property type="evidence" value="ECO:0007669"/>
    <property type="project" value="UniProtKB-KW"/>
</dbReference>
<dbReference type="InterPro" id="IPR041489">
    <property type="entry name" value="PDZ_6"/>
</dbReference>
<keyword evidence="3" id="KW-0378">Hydrolase</keyword>
<feature type="compositionally biased region" description="Low complexity" evidence="4">
    <location>
        <begin position="126"/>
        <end position="145"/>
    </location>
</feature>
<gene>
    <name evidence="6" type="ORF">D9Q98_005495</name>
</gene>
<keyword evidence="2" id="KW-0645">Protease</keyword>
<dbReference type="AlphaFoldDB" id="A0A9D4YW96"/>
<evidence type="ECO:0000256" key="2">
    <source>
        <dbReference type="ARBA" id="ARBA00022670"/>
    </source>
</evidence>
<dbReference type="EMBL" id="SIDB01000008">
    <property type="protein sequence ID" value="KAI3429400.1"/>
    <property type="molecule type" value="Genomic_DNA"/>
</dbReference>
<evidence type="ECO:0000313" key="7">
    <source>
        <dbReference type="Proteomes" id="UP001055712"/>
    </source>
</evidence>
<protein>
    <recommendedName>
        <fullName evidence="5">PDZ domain-containing protein</fullName>
    </recommendedName>
</protein>
<dbReference type="PANTHER" id="PTHR22939:SF125">
    <property type="entry name" value="PROTEASE DO-LIKE 14-RELATED"/>
    <property type="match status" value="1"/>
</dbReference>
<feature type="region of interest" description="Disordered" evidence="4">
    <location>
        <begin position="252"/>
        <end position="285"/>
    </location>
</feature>
<dbReference type="Pfam" id="PF13365">
    <property type="entry name" value="Trypsin_2"/>
    <property type="match status" value="1"/>
</dbReference>
<feature type="domain" description="PDZ" evidence="5">
    <location>
        <begin position="424"/>
        <end position="528"/>
    </location>
</feature>
<feature type="compositionally biased region" description="Low complexity" evidence="4">
    <location>
        <begin position="52"/>
        <end position="73"/>
    </location>
</feature>
<dbReference type="Proteomes" id="UP001055712">
    <property type="component" value="Unassembled WGS sequence"/>
</dbReference>
<feature type="region of interest" description="Disordered" evidence="4">
    <location>
        <begin position="165"/>
        <end position="190"/>
    </location>
</feature>
<dbReference type="PANTHER" id="PTHR22939">
    <property type="entry name" value="SERINE PROTEASE FAMILY S1C HTRA-RELATED"/>
    <property type="match status" value="1"/>
</dbReference>
<organism evidence="6 7">
    <name type="scientific">Chlorella vulgaris</name>
    <name type="common">Green alga</name>
    <dbReference type="NCBI Taxonomy" id="3077"/>
    <lineage>
        <taxon>Eukaryota</taxon>
        <taxon>Viridiplantae</taxon>
        <taxon>Chlorophyta</taxon>
        <taxon>core chlorophytes</taxon>
        <taxon>Trebouxiophyceae</taxon>
        <taxon>Chlorellales</taxon>
        <taxon>Chlorellaceae</taxon>
        <taxon>Chlorella clade</taxon>
        <taxon>Chlorella</taxon>
    </lineage>
</organism>
<reference evidence="6" key="1">
    <citation type="journal article" date="2019" name="Plant J.">
        <title>Chlorella vulgaris genome assembly and annotation reveals the molecular basis for metabolic acclimation to high light conditions.</title>
        <authorList>
            <person name="Cecchin M."/>
            <person name="Marcolungo L."/>
            <person name="Rossato M."/>
            <person name="Girolomoni L."/>
            <person name="Cosentino E."/>
            <person name="Cuine S."/>
            <person name="Li-Beisson Y."/>
            <person name="Delledonne M."/>
            <person name="Ballottari M."/>
        </authorList>
    </citation>
    <scope>NUCLEOTIDE SEQUENCE</scope>
    <source>
        <strain evidence="6">211/11P</strain>
    </source>
</reference>
<evidence type="ECO:0000256" key="3">
    <source>
        <dbReference type="ARBA" id="ARBA00022801"/>
    </source>
</evidence>
<dbReference type="PROSITE" id="PS50106">
    <property type="entry name" value="PDZ"/>
    <property type="match status" value="1"/>
</dbReference>
<proteinExistence type="inferred from homology"/>
<dbReference type="SUPFAM" id="SSF50494">
    <property type="entry name" value="Trypsin-like serine proteases"/>
    <property type="match status" value="1"/>
</dbReference>
<dbReference type="InterPro" id="IPR036034">
    <property type="entry name" value="PDZ_sf"/>
</dbReference>
<comment type="caution">
    <text evidence="6">The sequence shown here is derived from an EMBL/GenBank/DDBJ whole genome shotgun (WGS) entry which is preliminary data.</text>
</comment>
<dbReference type="Pfam" id="PF17820">
    <property type="entry name" value="PDZ_6"/>
    <property type="match status" value="1"/>
</dbReference>
<dbReference type="OrthoDB" id="4217619at2759"/>
<dbReference type="InterPro" id="IPR001940">
    <property type="entry name" value="Peptidase_S1C"/>
</dbReference>
<evidence type="ECO:0000259" key="5">
    <source>
        <dbReference type="PROSITE" id="PS50106"/>
    </source>
</evidence>
<dbReference type="Gene3D" id="2.30.42.10">
    <property type="match status" value="1"/>
</dbReference>
<sequence length="546" mass="56112">MRRAAEQAVALLTRQEGSACSVTSCCAASGKRVAAPPPRWPPQARSLHQNTVQQQQVQQQQQQQQQQHVLQQHVPRRSAGDPVSMNRGTLLLGGMALLAGGVALGTQAQPHMASFSSSQAATASVGIGPASSASTSQGSSAAAQPHMWQRRGSLVNFLPPFLSQSHAQAHTGNPAAMDPRGSSSGGAGGTPLGGCLSPHFISDAAAKAAPAVVNIMVQASSPLMVGSSGSGFIVDADGTILTNAHVVSDAIEPSQFRRGSSNGGGSGNSSSSNGSGGSGSMPPGACKRISVTLQDGRIYEGRLVSYDTVSDLAVLKISDADAPLPTAKLGRSTSLRVGEWVVALGSPLHLQNSVTAGIVSCVDRKAVELGLAGARTDFIQTDAAINKGNSGGPLVNILGEVIGISAMKAVAADGVSFAIPMDTAVDVMRQLKQYGRVRRPYLGIKMLQLNSHNAAQFRQRDPNFPAVSSGILVPGIHPGSPAERAGLRAGDCIVGFGDRPHDVTTTSLIKALGEHIGKPLQLRVARPGGVLESLTVTALEAPDPSR</sequence>
<accession>A0A9D4YW96</accession>
<evidence type="ECO:0000313" key="6">
    <source>
        <dbReference type="EMBL" id="KAI3429400.1"/>
    </source>
</evidence>
<evidence type="ECO:0000256" key="1">
    <source>
        <dbReference type="ARBA" id="ARBA00010541"/>
    </source>
</evidence>